<protein>
    <recommendedName>
        <fullName evidence="1">Bacterial virulence factor lipase N-terminal domain-containing protein</fullName>
    </recommendedName>
</protein>
<accession>A0ABU3SYV0</accession>
<evidence type="ECO:0000313" key="3">
    <source>
        <dbReference type="Proteomes" id="UP001247805"/>
    </source>
</evidence>
<dbReference type="InterPro" id="IPR025920">
    <property type="entry name" value="Lipase_bact_N"/>
</dbReference>
<feature type="domain" description="Bacterial virulence factor lipase N-terminal" evidence="1">
    <location>
        <begin position="23"/>
        <end position="145"/>
    </location>
</feature>
<evidence type="ECO:0000259" key="1">
    <source>
        <dbReference type="Pfam" id="PF12262"/>
    </source>
</evidence>
<dbReference type="Proteomes" id="UP001247805">
    <property type="component" value="Unassembled WGS sequence"/>
</dbReference>
<comment type="caution">
    <text evidence="2">The sequence shown here is derived from an EMBL/GenBank/DDBJ whole genome shotgun (WGS) entry which is preliminary data.</text>
</comment>
<keyword evidence="3" id="KW-1185">Reference proteome</keyword>
<evidence type="ECO:0000313" key="2">
    <source>
        <dbReference type="EMBL" id="MDU0355175.1"/>
    </source>
</evidence>
<dbReference type="RefSeq" id="WP_316026724.1">
    <property type="nucleotide sequence ID" value="NZ_JAWDIO010000002.1"/>
</dbReference>
<gene>
    <name evidence="2" type="ORF">RS130_15825</name>
</gene>
<sequence>MQSAKAIATTLQAPGVPCELGSPLIYGVDYICTYLANSHTIRIVPLKVLKSSQGYMLVVTESLKDTLGRAIKGSGSWELVRQNILSNRLQIPELVPLQKIVNYMVAVLEPVGIQRDKLSYAAYFSTQSAGDVLQTIKRQQIAAYAKKYTQTMAQLGDASAALEEASQLLPSIEIDNSSQPQSAFDALFTQLFSHDYRAQLASVGLTNCNALVTAIADVDNAQYDLAVATFAIAGPYCSTSL</sequence>
<organism evidence="2 3">
    <name type="scientific">Paraglaciecola aquimarina</name>
    <dbReference type="NCBI Taxonomy" id="1235557"/>
    <lineage>
        <taxon>Bacteria</taxon>
        <taxon>Pseudomonadati</taxon>
        <taxon>Pseudomonadota</taxon>
        <taxon>Gammaproteobacteria</taxon>
        <taxon>Alteromonadales</taxon>
        <taxon>Alteromonadaceae</taxon>
        <taxon>Paraglaciecola</taxon>
    </lineage>
</organism>
<dbReference type="Pfam" id="PF12262">
    <property type="entry name" value="Lipase_bact_N"/>
    <property type="match status" value="1"/>
</dbReference>
<dbReference type="EMBL" id="JAWDIO010000002">
    <property type="protein sequence ID" value="MDU0355175.1"/>
    <property type="molecule type" value="Genomic_DNA"/>
</dbReference>
<reference evidence="2 3" key="1">
    <citation type="submission" date="2023-10" db="EMBL/GenBank/DDBJ databases">
        <title>Glaciecola aquimarina strain GGW-M5 nov., isolated from a coastal seawater.</title>
        <authorList>
            <person name="Bayburt H."/>
            <person name="Kim J.M."/>
            <person name="Choi B.J."/>
            <person name="Jeon C.O."/>
        </authorList>
    </citation>
    <scope>NUCLEOTIDE SEQUENCE [LARGE SCALE GENOMIC DNA]</scope>
    <source>
        <strain evidence="2 3">KCTC 32108</strain>
    </source>
</reference>
<proteinExistence type="predicted"/>
<name>A0ABU3SYV0_9ALTE</name>